<evidence type="ECO:0000313" key="3">
    <source>
        <dbReference type="Proteomes" id="UP000216188"/>
    </source>
</evidence>
<keyword evidence="3" id="KW-1185">Reference proteome</keyword>
<feature type="region of interest" description="Disordered" evidence="1">
    <location>
        <begin position="1"/>
        <end position="37"/>
    </location>
</feature>
<evidence type="ECO:0000313" key="2">
    <source>
        <dbReference type="EMBL" id="OYR26499.1"/>
    </source>
</evidence>
<proteinExistence type="predicted"/>
<dbReference type="Proteomes" id="UP000216188">
    <property type="component" value="Unassembled WGS sequence"/>
</dbReference>
<dbReference type="AlphaFoldDB" id="A0A256GHB8"/>
<dbReference type="EMBL" id="NNRM01000018">
    <property type="protein sequence ID" value="OYR26499.1"/>
    <property type="molecule type" value="Genomic_DNA"/>
</dbReference>
<name>A0A256GHB8_9HYPH</name>
<organism evidence="2 3">
    <name type="scientific">Brucella pseudogrignonensis</name>
    <dbReference type="NCBI Taxonomy" id="419475"/>
    <lineage>
        <taxon>Bacteria</taxon>
        <taxon>Pseudomonadati</taxon>
        <taxon>Pseudomonadota</taxon>
        <taxon>Alphaproteobacteria</taxon>
        <taxon>Hyphomicrobiales</taxon>
        <taxon>Brucellaceae</taxon>
        <taxon>Brucella/Ochrobactrum group</taxon>
        <taxon>Brucella</taxon>
    </lineage>
</organism>
<reference evidence="2 3" key="1">
    <citation type="submission" date="2017-07" db="EMBL/GenBank/DDBJ databases">
        <title>Phylogenetic study on the rhizospheric bacterium Ochrobactrum sp. A44.</title>
        <authorList>
            <person name="Krzyzanowska D.M."/>
            <person name="Ossowicki A."/>
            <person name="Rajewska M."/>
            <person name="Maciag T."/>
            <person name="Kaczynski Z."/>
            <person name="Czerwicka M."/>
            <person name="Jafra S."/>
        </authorList>
    </citation>
    <scope>NUCLEOTIDE SEQUENCE [LARGE SCALE GENOMIC DNA]</scope>
    <source>
        <strain evidence="2 3">CCUG 30717</strain>
    </source>
</reference>
<protein>
    <submittedName>
        <fullName evidence="2">Uncharacterized protein</fullName>
    </submittedName>
</protein>
<accession>A0A256GHB8</accession>
<comment type="caution">
    <text evidence="2">The sequence shown here is derived from an EMBL/GenBank/DDBJ whole genome shotgun (WGS) entry which is preliminary data.</text>
</comment>
<sequence>MRVHGMLRRLDRDRRGLHGDESPRAIRSGSPSPGEGP</sequence>
<feature type="compositionally biased region" description="Basic and acidic residues" evidence="1">
    <location>
        <begin position="8"/>
        <end position="24"/>
    </location>
</feature>
<gene>
    <name evidence="2" type="ORF">CEV34_2241</name>
</gene>
<evidence type="ECO:0000256" key="1">
    <source>
        <dbReference type="SAM" id="MobiDB-lite"/>
    </source>
</evidence>